<dbReference type="EMBL" id="PGGO01000008">
    <property type="protein sequence ID" value="PSH68626.1"/>
    <property type="molecule type" value="Genomic_DNA"/>
</dbReference>
<comment type="caution">
    <text evidence="2">The sequence shown here is derived from an EMBL/GenBank/DDBJ whole genome shotgun (WGS) entry which is preliminary data.</text>
</comment>
<proteinExistence type="predicted"/>
<keyword evidence="3" id="KW-1185">Reference proteome</keyword>
<dbReference type="Pfam" id="PF09356">
    <property type="entry name" value="Phage_BR0599"/>
    <property type="match status" value="1"/>
</dbReference>
<gene>
    <name evidence="2" type="ORF">CU102_12770</name>
</gene>
<name>A0A2P7BQA2_9HYPH</name>
<dbReference type="Pfam" id="PF09931">
    <property type="entry name" value="Phage_phiJL001_Gp84_N"/>
    <property type="match status" value="1"/>
</dbReference>
<dbReference type="Proteomes" id="UP000241444">
    <property type="component" value="Unassembled WGS sequence"/>
</dbReference>
<accession>A0A2P7BQA2</accession>
<dbReference type="InterPro" id="IPR011928">
    <property type="entry name" value="Phage_phiJL001_Gp84"/>
</dbReference>
<evidence type="ECO:0000313" key="3">
    <source>
        <dbReference type="Proteomes" id="UP000241444"/>
    </source>
</evidence>
<sequence length="315" mass="33807">MAKLRRPRGAGMRTASAALKNAAASSVTTLGWLCRITTIDGANTYLNNFGKDVTVDGQIYLGNPGFEIGNIRVTDGRDPPSVEINLPIDDATPVLFDAAVRRKLDQARIRLYVIDHSSLENVEIGFQWYVGAVTALDSRKATLDVRAAERAQRELMLKVFKPGCQWDLGDSGCGVNVAGSWQDSVSVASYTDAFTFTITGARGAAVDDFFANGAIRFTFGENEGFSYAVRRWIQSSGTVILWEPLRAPVAASDTALIHAGCDKSVGAGGCGRFANTARRFAFDDLPTGDLTFNVTTVVPQETSVSSDDDSNGGWA</sequence>
<evidence type="ECO:0000313" key="2">
    <source>
        <dbReference type="EMBL" id="PSH68626.1"/>
    </source>
</evidence>
<protein>
    <recommendedName>
        <fullName evidence="1">Bacteriophage phiJL001 Gp84 C-terminal domain-containing protein</fullName>
    </recommendedName>
</protein>
<dbReference type="AlphaFoldDB" id="A0A2P7BQA2"/>
<reference evidence="3" key="1">
    <citation type="submission" date="2017-11" db="EMBL/GenBank/DDBJ databases">
        <authorList>
            <person name="Kuznetsova I."/>
            <person name="Sazanova A."/>
            <person name="Chirak E."/>
            <person name="Safronova V."/>
            <person name="Willems A."/>
        </authorList>
    </citation>
    <scope>NUCLEOTIDE SEQUENCE [LARGE SCALE GENOMIC DNA]</scope>
    <source>
        <strain evidence="3">STM 196</strain>
    </source>
</reference>
<dbReference type="OrthoDB" id="1633386at2"/>
<organism evidence="2 3">
    <name type="scientific">Phyllobacterium brassicacearum</name>
    <dbReference type="NCBI Taxonomy" id="314235"/>
    <lineage>
        <taxon>Bacteria</taxon>
        <taxon>Pseudomonadati</taxon>
        <taxon>Pseudomonadota</taxon>
        <taxon>Alphaproteobacteria</taxon>
        <taxon>Hyphomicrobiales</taxon>
        <taxon>Phyllobacteriaceae</taxon>
        <taxon>Phyllobacterium</taxon>
    </lineage>
</organism>
<dbReference type="NCBIfam" id="TIGR02218">
    <property type="entry name" value="phg_TIGR02218"/>
    <property type="match status" value="1"/>
</dbReference>
<dbReference type="InterPro" id="IPR018964">
    <property type="entry name" value="Phage_phiJL001_Gp84_C"/>
</dbReference>
<evidence type="ECO:0000259" key="1">
    <source>
        <dbReference type="Pfam" id="PF09356"/>
    </source>
</evidence>
<feature type="domain" description="Bacteriophage phiJL001 Gp84 C-terminal" evidence="1">
    <location>
        <begin position="209"/>
        <end position="289"/>
    </location>
</feature>